<accession>I7Z873</accession>
<evidence type="ECO:0008006" key="3">
    <source>
        <dbReference type="Google" id="ProtNLM"/>
    </source>
</evidence>
<dbReference type="EMBL" id="AKGD01000004">
    <property type="protein sequence ID" value="EIT67852.1"/>
    <property type="molecule type" value="Genomic_DNA"/>
</dbReference>
<evidence type="ECO:0000313" key="1">
    <source>
        <dbReference type="EMBL" id="EIT67852.1"/>
    </source>
</evidence>
<sequence>MTPAPLHRATASPKPALIEAQAATRDALTAFIAERFAEVYGARLYCYLPRLFGLHGADAELLAAVGLRSAASGPLFLERYLDDPIEAWVAKRQARPVSRQQIVEVGNLAGATPGALRELIPMLCERLQVEGFQWVAFTGAARLCNGFSRLGLPLEIIAPAPIERLAEHERAAWGRYYDSAPSVMLGDIGNGSRLLRHQQCEGGDPLAALARVGAP</sequence>
<dbReference type="AlphaFoldDB" id="I7Z873"/>
<dbReference type="RefSeq" id="WP_007187222.1">
    <property type="nucleotide sequence ID" value="NZ_AKGD01000004.1"/>
</dbReference>
<dbReference type="STRING" id="1172194.WQQ_42870"/>
<dbReference type="OrthoDB" id="7432757at2"/>
<protein>
    <recommendedName>
        <fullName evidence="3">Thermostable hemolysin</fullName>
    </recommendedName>
</protein>
<dbReference type="Pfam" id="PF12261">
    <property type="entry name" value="T_hemolysin"/>
    <property type="match status" value="1"/>
</dbReference>
<dbReference type="InterPro" id="IPR022050">
    <property type="entry name" value="T_hemolysin"/>
</dbReference>
<keyword evidence="2" id="KW-1185">Reference proteome</keyword>
<comment type="caution">
    <text evidence="1">The sequence shown here is derived from an EMBL/GenBank/DDBJ whole genome shotgun (WGS) entry which is preliminary data.</text>
</comment>
<name>I7Z873_9GAMM</name>
<gene>
    <name evidence="1" type="ORF">WQQ_42870</name>
</gene>
<evidence type="ECO:0000313" key="2">
    <source>
        <dbReference type="Proteomes" id="UP000003704"/>
    </source>
</evidence>
<reference evidence="1 2" key="1">
    <citation type="journal article" date="2012" name="J. Bacteriol.">
        <title>Genome Sequence of n-Alkane-Degrading Hydrocarboniphaga effusa Strain AP103T (ATCC BAA-332T).</title>
        <authorList>
            <person name="Chang H.K."/>
            <person name="Zylstra G.J."/>
            <person name="Chae J.C."/>
        </authorList>
    </citation>
    <scope>NUCLEOTIDE SEQUENCE [LARGE SCALE GENOMIC DNA]</scope>
    <source>
        <strain evidence="1 2">AP103</strain>
    </source>
</reference>
<proteinExistence type="predicted"/>
<organism evidence="1 2">
    <name type="scientific">Hydrocarboniphaga effusa AP103</name>
    <dbReference type="NCBI Taxonomy" id="1172194"/>
    <lineage>
        <taxon>Bacteria</taxon>
        <taxon>Pseudomonadati</taxon>
        <taxon>Pseudomonadota</taxon>
        <taxon>Gammaproteobacteria</taxon>
        <taxon>Nevskiales</taxon>
        <taxon>Nevskiaceae</taxon>
        <taxon>Hydrocarboniphaga</taxon>
    </lineage>
</organism>
<dbReference type="Proteomes" id="UP000003704">
    <property type="component" value="Unassembled WGS sequence"/>
</dbReference>
<dbReference type="PATRIC" id="fig|1172194.4.peg.4153"/>